<gene>
    <name evidence="2" type="ORF">CINCED_3A016298</name>
</gene>
<organism evidence="2 3">
    <name type="scientific">Cinara cedri</name>
    <dbReference type="NCBI Taxonomy" id="506608"/>
    <lineage>
        <taxon>Eukaryota</taxon>
        <taxon>Metazoa</taxon>
        <taxon>Ecdysozoa</taxon>
        <taxon>Arthropoda</taxon>
        <taxon>Hexapoda</taxon>
        <taxon>Insecta</taxon>
        <taxon>Pterygota</taxon>
        <taxon>Neoptera</taxon>
        <taxon>Paraneoptera</taxon>
        <taxon>Hemiptera</taxon>
        <taxon>Sternorrhyncha</taxon>
        <taxon>Aphidomorpha</taxon>
        <taxon>Aphidoidea</taxon>
        <taxon>Aphididae</taxon>
        <taxon>Lachninae</taxon>
        <taxon>Cinara</taxon>
    </lineage>
</organism>
<dbReference type="InterPro" id="IPR035810">
    <property type="entry name" value="PEBP_euk"/>
</dbReference>
<feature type="signal peptide" evidence="1">
    <location>
        <begin position="1"/>
        <end position="17"/>
    </location>
</feature>
<dbReference type="InterPro" id="IPR008914">
    <property type="entry name" value="PEBP"/>
</dbReference>
<accession>A0A5E4N144</accession>
<dbReference type="AlphaFoldDB" id="A0A5E4N144"/>
<keyword evidence="1" id="KW-0732">Signal</keyword>
<dbReference type="EMBL" id="CABPRJ010001426">
    <property type="protein sequence ID" value="VVC35374.1"/>
    <property type="molecule type" value="Genomic_DNA"/>
</dbReference>
<evidence type="ECO:0000313" key="3">
    <source>
        <dbReference type="Proteomes" id="UP000325440"/>
    </source>
</evidence>
<dbReference type="InterPro" id="IPR036610">
    <property type="entry name" value="PEBP-like_sf"/>
</dbReference>
<proteinExistence type="predicted"/>
<evidence type="ECO:0000256" key="1">
    <source>
        <dbReference type="SAM" id="SignalP"/>
    </source>
</evidence>
<dbReference type="CDD" id="cd00866">
    <property type="entry name" value="PEBP_euk"/>
    <property type="match status" value="1"/>
</dbReference>
<dbReference type="SUPFAM" id="SSF49777">
    <property type="entry name" value="PEBP-like"/>
    <property type="match status" value="1"/>
</dbReference>
<dbReference type="OrthoDB" id="2506647at2759"/>
<evidence type="ECO:0000313" key="2">
    <source>
        <dbReference type="EMBL" id="VVC35374.1"/>
    </source>
</evidence>
<feature type="chain" id="PRO_5022833636" evidence="1">
    <location>
        <begin position="18"/>
        <end position="206"/>
    </location>
</feature>
<dbReference type="Proteomes" id="UP000325440">
    <property type="component" value="Unassembled WGS sequence"/>
</dbReference>
<protein>
    <submittedName>
        <fullName evidence="2">Phosphatidylethanolamine-binding protein</fullName>
    </submittedName>
</protein>
<name>A0A5E4N144_9HEMI</name>
<sequence length="206" mass="23126">MWKLTLCLLCVALGVFASKFKVDRAMEKELIVPEVIPVAPKQLLRVSYPNGVRAVCGKVLTPTQVKDQPSLKWPDVDADSFYTICLTNPDIPNRPERNGGEWLHWLAANVPGENVNAGEMLAEYVGSGPRPNSGLHRYVFLVYKQPSKLTFDDEPRITNRTAQKRDKFSIKSFALKHDLGTPVAGNFYLAEYDDYVPTIYKQLGVV</sequence>
<reference evidence="2 3" key="1">
    <citation type="submission" date="2019-08" db="EMBL/GenBank/DDBJ databases">
        <authorList>
            <person name="Alioto T."/>
            <person name="Alioto T."/>
            <person name="Gomez Garrido J."/>
        </authorList>
    </citation>
    <scope>NUCLEOTIDE SEQUENCE [LARGE SCALE GENOMIC DNA]</scope>
</reference>
<dbReference type="PANTHER" id="PTHR11362:SF82">
    <property type="entry name" value="PHOSPHATIDYLETHANOLAMINE-BINDING PROTEIN 4"/>
    <property type="match status" value="1"/>
</dbReference>
<keyword evidence="3" id="KW-1185">Reference proteome</keyword>
<dbReference type="Gene3D" id="3.90.280.10">
    <property type="entry name" value="PEBP-like"/>
    <property type="match status" value="1"/>
</dbReference>
<dbReference type="PANTHER" id="PTHR11362">
    <property type="entry name" value="PHOSPHATIDYLETHANOLAMINE-BINDING PROTEIN"/>
    <property type="match status" value="1"/>
</dbReference>
<dbReference type="Pfam" id="PF01161">
    <property type="entry name" value="PBP"/>
    <property type="match status" value="1"/>
</dbReference>